<organism evidence="1 2">
    <name type="scientific">Nocardioides massiliensis</name>
    <dbReference type="NCBI Taxonomy" id="1325935"/>
    <lineage>
        <taxon>Bacteria</taxon>
        <taxon>Bacillati</taxon>
        <taxon>Actinomycetota</taxon>
        <taxon>Actinomycetes</taxon>
        <taxon>Propionibacteriales</taxon>
        <taxon>Nocardioidaceae</taxon>
        <taxon>Nocardioides</taxon>
    </lineage>
</organism>
<proteinExistence type="predicted"/>
<dbReference type="PANTHER" id="PTHR30528">
    <property type="entry name" value="CYTOPLASMIC PROTEIN"/>
    <property type="match status" value="1"/>
</dbReference>
<gene>
    <name evidence="1" type="ORF">J2S59_000131</name>
</gene>
<comment type="caution">
    <text evidence="1">The sequence shown here is derived from an EMBL/GenBank/DDBJ whole genome shotgun (WGS) entry which is preliminary data.</text>
</comment>
<sequence length="194" mass="21681">MAGSRGRDKLWDLAERVYAVSPEDAVPYAEALRERGRRRLASLGIARAKGQKMPLEPVDVGAVGEPAVVDGVPGEWRIAPALLDTSFEPRAALLSPFDRLVYDRKRVLELFGFDYTLEMYKPAAKRRWGYYALPVLYGDRLIGKLDARADRDRGVLVVNALHEDGAWSPRERTAVQDEIAALAHWLGLRVAEPD</sequence>
<evidence type="ECO:0000313" key="2">
    <source>
        <dbReference type="Proteomes" id="UP001240447"/>
    </source>
</evidence>
<dbReference type="InterPro" id="IPR009351">
    <property type="entry name" value="AlkZ-like"/>
</dbReference>
<dbReference type="EMBL" id="JAUSQM010000001">
    <property type="protein sequence ID" value="MDP9820322.1"/>
    <property type="molecule type" value="Genomic_DNA"/>
</dbReference>
<protein>
    <submittedName>
        <fullName evidence="1">Uncharacterized protein YcaQ</fullName>
    </submittedName>
</protein>
<evidence type="ECO:0000313" key="1">
    <source>
        <dbReference type="EMBL" id="MDP9820322.1"/>
    </source>
</evidence>
<dbReference type="PANTHER" id="PTHR30528:SF0">
    <property type="entry name" value="CYTOPLASMIC PROTEIN"/>
    <property type="match status" value="1"/>
</dbReference>
<keyword evidence="2" id="KW-1185">Reference proteome</keyword>
<dbReference type="Pfam" id="PF06224">
    <property type="entry name" value="AlkZ-like"/>
    <property type="match status" value="1"/>
</dbReference>
<name>A0ABT9NJC4_9ACTN</name>
<accession>A0ABT9NJC4</accession>
<reference evidence="1 2" key="1">
    <citation type="submission" date="2023-07" db="EMBL/GenBank/DDBJ databases">
        <title>Sequencing the genomes of 1000 actinobacteria strains.</title>
        <authorList>
            <person name="Klenk H.-P."/>
        </authorList>
    </citation>
    <scope>NUCLEOTIDE SEQUENCE [LARGE SCALE GENOMIC DNA]</scope>
    <source>
        <strain evidence="1 2">GD13</strain>
    </source>
</reference>
<dbReference type="Proteomes" id="UP001240447">
    <property type="component" value="Unassembled WGS sequence"/>
</dbReference>